<proteinExistence type="predicted"/>
<dbReference type="EMBL" id="GBXM01100638">
    <property type="protein sequence ID" value="JAH07939.1"/>
    <property type="molecule type" value="Transcribed_RNA"/>
</dbReference>
<accession>A0A0E9PTX3</accession>
<protein>
    <submittedName>
        <fullName evidence="1">Uncharacterized protein</fullName>
    </submittedName>
</protein>
<reference evidence="1" key="1">
    <citation type="submission" date="2014-11" db="EMBL/GenBank/DDBJ databases">
        <authorList>
            <person name="Amaro Gonzalez C."/>
        </authorList>
    </citation>
    <scope>NUCLEOTIDE SEQUENCE</scope>
</reference>
<evidence type="ECO:0000313" key="1">
    <source>
        <dbReference type="EMBL" id="JAH07939.1"/>
    </source>
</evidence>
<name>A0A0E9PTX3_ANGAN</name>
<organism evidence="1">
    <name type="scientific">Anguilla anguilla</name>
    <name type="common">European freshwater eel</name>
    <name type="synonym">Muraena anguilla</name>
    <dbReference type="NCBI Taxonomy" id="7936"/>
    <lineage>
        <taxon>Eukaryota</taxon>
        <taxon>Metazoa</taxon>
        <taxon>Chordata</taxon>
        <taxon>Craniata</taxon>
        <taxon>Vertebrata</taxon>
        <taxon>Euteleostomi</taxon>
        <taxon>Actinopterygii</taxon>
        <taxon>Neopterygii</taxon>
        <taxon>Teleostei</taxon>
        <taxon>Anguilliformes</taxon>
        <taxon>Anguillidae</taxon>
        <taxon>Anguilla</taxon>
    </lineage>
</organism>
<dbReference type="AlphaFoldDB" id="A0A0E9PTX3"/>
<sequence>MSNFRCPIVNGSSVIPTKLNMATKFIATVMGSRLQVLVSQEPVHHIQL</sequence>
<reference evidence="1" key="2">
    <citation type="journal article" date="2015" name="Fish Shellfish Immunol.">
        <title>Early steps in the European eel (Anguilla anguilla)-Vibrio vulnificus interaction in the gills: Role of the RtxA13 toxin.</title>
        <authorList>
            <person name="Callol A."/>
            <person name="Pajuelo D."/>
            <person name="Ebbesson L."/>
            <person name="Teles M."/>
            <person name="MacKenzie S."/>
            <person name="Amaro C."/>
        </authorList>
    </citation>
    <scope>NUCLEOTIDE SEQUENCE</scope>
</reference>